<dbReference type="InterPro" id="IPR050259">
    <property type="entry name" value="SDR"/>
</dbReference>
<organism evidence="3 4">
    <name type="scientific">Actinoallomurus iriomotensis</name>
    <dbReference type="NCBI Taxonomy" id="478107"/>
    <lineage>
        <taxon>Bacteria</taxon>
        <taxon>Bacillati</taxon>
        <taxon>Actinomycetota</taxon>
        <taxon>Actinomycetes</taxon>
        <taxon>Streptosporangiales</taxon>
        <taxon>Thermomonosporaceae</taxon>
        <taxon>Actinoallomurus</taxon>
    </lineage>
</organism>
<dbReference type="SUPFAM" id="SSF51735">
    <property type="entry name" value="NAD(P)-binding Rossmann-fold domains"/>
    <property type="match status" value="1"/>
</dbReference>
<dbReference type="PANTHER" id="PTHR42879">
    <property type="entry name" value="3-OXOACYL-(ACYL-CARRIER-PROTEIN) REDUCTASE"/>
    <property type="match status" value="1"/>
</dbReference>
<evidence type="ECO:0000313" key="3">
    <source>
        <dbReference type="EMBL" id="GLY75261.1"/>
    </source>
</evidence>
<evidence type="ECO:0000256" key="2">
    <source>
        <dbReference type="ARBA" id="ARBA00023002"/>
    </source>
</evidence>
<comment type="similarity">
    <text evidence="1">Belongs to the short-chain dehydrogenases/reductases (SDR) family.</text>
</comment>
<name>A0A9W6VR42_9ACTN</name>
<comment type="caution">
    <text evidence="3">The sequence shown here is derived from an EMBL/GenBank/DDBJ whole genome shotgun (WGS) entry which is preliminary data.</text>
</comment>
<dbReference type="PRINTS" id="PR00080">
    <property type="entry name" value="SDRFAMILY"/>
</dbReference>
<proteinExistence type="inferred from homology"/>
<protein>
    <submittedName>
        <fullName evidence="3">Short-chain dehydrogenase</fullName>
    </submittedName>
</protein>
<dbReference type="GO" id="GO:0032787">
    <property type="term" value="P:monocarboxylic acid metabolic process"/>
    <property type="evidence" value="ECO:0007669"/>
    <property type="project" value="UniProtKB-ARBA"/>
</dbReference>
<dbReference type="InterPro" id="IPR002347">
    <property type="entry name" value="SDR_fam"/>
</dbReference>
<dbReference type="EMBL" id="BSTJ01000004">
    <property type="protein sequence ID" value="GLY75261.1"/>
    <property type="molecule type" value="Genomic_DNA"/>
</dbReference>
<dbReference type="GO" id="GO:0016491">
    <property type="term" value="F:oxidoreductase activity"/>
    <property type="evidence" value="ECO:0007669"/>
    <property type="project" value="UniProtKB-KW"/>
</dbReference>
<dbReference type="PROSITE" id="PS00061">
    <property type="entry name" value="ADH_SHORT"/>
    <property type="match status" value="1"/>
</dbReference>
<dbReference type="AlphaFoldDB" id="A0A9W6VR42"/>
<keyword evidence="2" id="KW-0560">Oxidoreductase</keyword>
<accession>A0A9W6VR42</accession>
<dbReference type="Proteomes" id="UP001165135">
    <property type="component" value="Unassembled WGS sequence"/>
</dbReference>
<dbReference type="FunFam" id="3.40.50.720:FF:000084">
    <property type="entry name" value="Short-chain dehydrogenase reductase"/>
    <property type="match status" value="1"/>
</dbReference>
<dbReference type="Gene3D" id="3.40.50.720">
    <property type="entry name" value="NAD(P)-binding Rossmann-like Domain"/>
    <property type="match status" value="1"/>
</dbReference>
<evidence type="ECO:0000313" key="4">
    <source>
        <dbReference type="Proteomes" id="UP001165135"/>
    </source>
</evidence>
<dbReference type="InterPro" id="IPR020904">
    <property type="entry name" value="Sc_DH/Rdtase_CS"/>
</dbReference>
<reference evidence="3" key="1">
    <citation type="submission" date="2023-03" db="EMBL/GenBank/DDBJ databases">
        <title>Actinoallomurus iriomotensis NBRC 103681.</title>
        <authorList>
            <person name="Ichikawa N."/>
            <person name="Sato H."/>
            <person name="Tonouchi N."/>
        </authorList>
    </citation>
    <scope>NUCLEOTIDE SEQUENCE</scope>
    <source>
        <strain evidence="3">NBRC 103681</strain>
    </source>
</reference>
<sequence>MPSNDALALTHIDERGSTMRLAGKKAVVTGAGGALGQVISRALAREGCDVAGVDLAQEGLTRFGKTVREVGREALELEADLTDFDDVQRAADQVRDDWGGIDVLVNNAGGGMVRPFAEMTPQDWRRMVDTNLTSVFNMTRAALPAMRGRDGGRIVSIASIAALRGGRLVRNATGYAAAKAGVVGLTKALAIELAEEGITVNCVAPGAQHTPGRDRDTPEVREALLAQIPTRTLGRPEDLAETIVFLCLPSAAYLTGVILPQDGGHSI</sequence>
<evidence type="ECO:0000256" key="1">
    <source>
        <dbReference type="ARBA" id="ARBA00006484"/>
    </source>
</evidence>
<dbReference type="PRINTS" id="PR00081">
    <property type="entry name" value="GDHRDH"/>
</dbReference>
<dbReference type="InterPro" id="IPR036291">
    <property type="entry name" value="NAD(P)-bd_dom_sf"/>
</dbReference>
<dbReference type="PANTHER" id="PTHR42879:SF2">
    <property type="entry name" value="3-OXOACYL-[ACYL-CARRIER-PROTEIN] REDUCTASE FABG"/>
    <property type="match status" value="1"/>
</dbReference>
<gene>
    <name evidence="3" type="ORF">Airi01_035280</name>
</gene>
<dbReference type="Pfam" id="PF13561">
    <property type="entry name" value="adh_short_C2"/>
    <property type="match status" value="1"/>
</dbReference>